<feature type="non-terminal residue" evidence="1">
    <location>
        <position position="1"/>
    </location>
</feature>
<gene>
    <name evidence="1" type="ORF">OVA965_LOCUS5932</name>
    <name evidence="2" type="ORF">TMI583_LOCUS5928</name>
</gene>
<evidence type="ECO:0000313" key="3">
    <source>
        <dbReference type="Proteomes" id="UP000677228"/>
    </source>
</evidence>
<dbReference type="AlphaFoldDB" id="A0A8S2D7Q2"/>
<organism evidence="1 3">
    <name type="scientific">Didymodactylos carnosus</name>
    <dbReference type="NCBI Taxonomy" id="1234261"/>
    <lineage>
        <taxon>Eukaryota</taxon>
        <taxon>Metazoa</taxon>
        <taxon>Spiralia</taxon>
        <taxon>Gnathifera</taxon>
        <taxon>Rotifera</taxon>
        <taxon>Eurotatoria</taxon>
        <taxon>Bdelloidea</taxon>
        <taxon>Philodinida</taxon>
        <taxon>Philodinidae</taxon>
        <taxon>Didymodactylos</taxon>
    </lineage>
</organism>
<dbReference type="EMBL" id="CAJNOK010001718">
    <property type="protein sequence ID" value="CAF0826646.1"/>
    <property type="molecule type" value="Genomic_DNA"/>
</dbReference>
<protein>
    <submittedName>
        <fullName evidence="1">Uncharacterized protein</fullName>
    </submittedName>
</protein>
<proteinExistence type="predicted"/>
<dbReference type="SUPFAM" id="SSF56399">
    <property type="entry name" value="ADP-ribosylation"/>
    <property type="match status" value="1"/>
</dbReference>
<dbReference type="Proteomes" id="UP000682733">
    <property type="component" value="Unassembled WGS sequence"/>
</dbReference>
<evidence type="ECO:0000313" key="2">
    <source>
        <dbReference type="EMBL" id="CAF3611127.1"/>
    </source>
</evidence>
<dbReference type="EMBL" id="CAJOBA010001718">
    <property type="protein sequence ID" value="CAF3611127.1"/>
    <property type="molecule type" value="Genomic_DNA"/>
</dbReference>
<sequence length="175" mass="19942">LFYLKTIETSINDLTTGEAEFIWFQLLLETLFRIPQSETAKNDMVNECRKFCKNDQIELRNLRKLMIQPMLYAGPKNITLYRGQRIKIDEMIKLESNIGQLISMNTFQSVSRSCEVAAQFAGGDDPSCLVNEAQVIFEMNIDTSACHSKPFADISHLSFMKSEDEILMSVATVLN</sequence>
<name>A0A8S2D7Q2_9BILA</name>
<dbReference type="Gene3D" id="3.90.176.10">
    <property type="entry name" value="Toxin ADP-ribosyltransferase, Chain A, domain 1"/>
    <property type="match status" value="1"/>
</dbReference>
<accession>A0A8S2D7Q2</accession>
<reference evidence="1" key="1">
    <citation type="submission" date="2021-02" db="EMBL/GenBank/DDBJ databases">
        <authorList>
            <person name="Nowell W R."/>
        </authorList>
    </citation>
    <scope>NUCLEOTIDE SEQUENCE</scope>
</reference>
<evidence type="ECO:0000313" key="1">
    <source>
        <dbReference type="EMBL" id="CAF0826646.1"/>
    </source>
</evidence>
<comment type="caution">
    <text evidence="1">The sequence shown here is derived from an EMBL/GenBank/DDBJ whole genome shotgun (WGS) entry which is preliminary data.</text>
</comment>
<dbReference type="Proteomes" id="UP000677228">
    <property type="component" value="Unassembled WGS sequence"/>
</dbReference>